<feature type="binding site" evidence="16">
    <location>
        <position position="67"/>
    </location>
    <ligand>
        <name>Zn(2+)</name>
        <dbReference type="ChEBI" id="CHEBI:29105"/>
        <note>catalytic</note>
    </ligand>
</feature>
<dbReference type="EMBL" id="RBAL01000010">
    <property type="protein sequence ID" value="RKN40441.1"/>
    <property type="molecule type" value="Genomic_DNA"/>
</dbReference>
<dbReference type="GO" id="GO:0046872">
    <property type="term" value="F:metal ion binding"/>
    <property type="evidence" value="ECO:0007669"/>
    <property type="project" value="UniProtKB-UniRule"/>
</dbReference>
<keyword evidence="6 14" id="KW-0479">Metal-binding</keyword>
<evidence type="ECO:0000256" key="1">
    <source>
        <dbReference type="ARBA" id="ARBA00004651"/>
    </source>
</evidence>
<evidence type="ECO:0000256" key="17">
    <source>
        <dbReference type="PROSITE-ProRule" id="PRU00703"/>
    </source>
</evidence>
<dbReference type="AlphaFoldDB" id="A0A3A9YWG7"/>
<keyword evidence="3 14" id="KW-1003">Cell membrane</keyword>
<evidence type="ECO:0000256" key="9">
    <source>
        <dbReference type="ARBA" id="ARBA00022833"/>
    </source>
</evidence>
<comment type="cofactor">
    <cofactor evidence="14 16">
        <name>Zn(2+)</name>
        <dbReference type="ChEBI" id="CHEBI:29105"/>
    </cofactor>
    <text evidence="14 16">Binds 1 zinc ion per subunit.</text>
</comment>
<dbReference type="PIRSF" id="PIRSF006404">
    <property type="entry name" value="UCP006404_Pept_M50_CBS"/>
    <property type="match status" value="1"/>
</dbReference>
<feature type="domain" description="CBS" evidence="18">
    <location>
        <begin position="252"/>
        <end position="310"/>
    </location>
</feature>
<evidence type="ECO:0000256" key="3">
    <source>
        <dbReference type="ARBA" id="ARBA00022475"/>
    </source>
</evidence>
<gene>
    <name evidence="19" type="ORF">D7294_18525</name>
</gene>
<feature type="active site" evidence="15">
    <location>
        <position position="68"/>
    </location>
</feature>
<dbReference type="Pfam" id="PF02163">
    <property type="entry name" value="Peptidase_M50"/>
    <property type="match status" value="2"/>
</dbReference>
<dbReference type="Pfam" id="PF00571">
    <property type="entry name" value="CBS"/>
    <property type="match status" value="1"/>
</dbReference>
<comment type="subcellular location">
    <subcellularLocation>
        <location evidence="1 14">Cell membrane</location>
        <topology evidence="1 14">Multi-pass membrane protein</topology>
    </subcellularLocation>
</comment>
<feature type="binding site" evidence="16">
    <location>
        <position position="71"/>
    </location>
    <ligand>
        <name>Zn(2+)</name>
        <dbReference type="ChEBI" id="CHEBI:29105"/>
        <note>catalytic</note>
    </ligand>
</feature>
<evidence type="ECO:0000313" key="19">
    <source>
        <dbReference type="EMBL" id="RKN40441.1"/>
    </source>
</evidence>
<feature type="binding site" evidence="16">
    <location>
        <position position="166"/>
    </location>
    <ligand>
        <name>Zn(2+)</name>
        <dbReference type="ChEBI" id="CHEBI:29105"/>
        <note>catalytic</note>
    </ligand>
</feature>
<dbReference type="Gene3D" id="3.10.580.10">
    <property type="entry name" value="CBS-domain"/>
    <property type="match status" value="1"/>
</dbReference>
<keyword evidence="4 14" id="KW-0645">Protease</keyword>
<feature type="transmembrane region" description="Helical" evidence="14">
    <location>
        <begin position="143"/>
        <end position="163"/>
    </location>
</feature>
<evidence type="ECO:0000256" key="11">
    <source>
        <dbReference type="ARBA" id="ARBA00023049"/>
    </source>
</evidence>
<feature type="transmembrane region" description="Helical" evidence="14">
    <location>
        <begin position="183"/>
        <end position="201"/>
    </location>
</feature>
<dbReference type="PROSITE" id="PS51371">
    <property type="entry name" value="CBS"/>
    <property type="match status" value="1"/>
</dbReference>
<keyword evidence="20" id="KW-1185">Reference proteome</keyword>
<dbReference type="CDD" id="cd06164">
    <property type="entry name" value="S2P-M50_SpoIVFB_CBS"/>
    <property type="match status" value="1"/>
</dbReference>
<dbReference type="PANTHER" id="PTHR39188:SF3">
    <property type="entry name" value="STAGE IV SPORULATION PROTEIN FB"/>
    <property type="match status" value="1"/>
</dbReference>
<evidence type="ECO:0000256" key="12">
    <source>
        <dbReference type="ARBA" id="ARBA00023122"/>
    </source>
</evidence>
<keyword evidence="10 14" id="KW-1133">Transmembrane helix</keyword>
<organism evidence="19 20">
    <name type="scientific">Streptomyces hoynatensis</name>
    <dbReference type="NCBI Taxonomy" id="1141874"/>
    <lineage>
        <taxon>Bacteria</taxon>
        <taxon>Bacillati</taxon>
        <taxon>Actinomycetota</taxon>
        <taxon>Actinomycetes</taxon>
        <taxon>Kitasatosporales</taxon>
        <taxon>Streptomycetaceae</taxon>
        <taxon>Streptomyces</taxon>
    </lineage>
</organism>
<sequence>MLTTFPLGRIAGIRIGVNWSVLVIFAVIAFGLAAGRLPDLYPGRSWVLYTLVGLATALVFFASLLAHEVAHALVARRNGVGVDSIVLWLLGGATQLRGEAPRPAAELRISGVGPLVSLVLGGLFVLLTWLLDLASAAGPIVEAAAWLALINLLLAAFNVIPAAPLDGGRMLRSLLWWRTGDRLRAALGASLAGRVFGWLLLALGIFWFLWTAALGALWLALIGWFLALAATDEARQARVRQTLGGVVVRQTMTPDPVTVPTGLTVDRFLAERGFAYRHSAFPVTGNGGRAVGLLTRARADGVRAERQPDTTVGEVMLPLAEARVTGPDERLSDVLPGLEARPERRLLVLEDRRVIGIVSPADINRTLEAMAPGPGS</sequence>
<keyword evidence="5 14" id="KW-0812">Transmembrane</keyword>
<dbReference type="RefSeq" id="WP_120681144.1">
    <property type="nucleotide sequence ID" value="NZ_RBAL01000010.1"/>
</dbReference>
<keyword evidence="8 14" id="KW-0378">Hydrolase</keyword>
<dbReference type="GO" id="GO:0006508">
    <property type="term" value="P:proteolysis"/>
    <property type="evidence" value="ECO:0007669"/>
    <property type="project" value="UniProtKB-KW"/>
</dbReference>
<comment type="caution">
    <text evidence="19">The sequence shown here is derived from an EMBL/GenBank/DDBJ whole genome shotgun (WGS) entry which is preliminary data.</text>
</comment>
<proteinExistence type="inferred from homology"/>
<keyword evidence="9 14" id="KW-0862">Zinc</keyword>
<dbReference type="Proteomes" id="UP000272474">
    <property type="component" value="Unassembled WGS sequence"/>
</dbReference>
<name>A0A3A9YWG7_9ACTN</name>
<keyword evidence="13 14" id="KW-0472">Membrane</keyword>
<evidence type="ECO:0000256" key="10">
    <source>
        <dbReference type="ARBA" id="ARBA00022989"/>
    </source>
</evidence>
<evidence type="ECO:0000256" key="13">
    <source>
        <dbReference type="ARBA" id="ARBA00023136"/>
    </source>
</evidence>
<dbReference type="InterPro" id="IPR046342">
    <property type="entry name" value="CBS_dom_sf"/>
</dbReference>
<evidence type="ECO:0000256" key="2">
    <source>
        <dbReference type="ARBA" id="ARBA00007931"/>
    </source>
</evidence>
<evidence type="ECO:0000256" key="6">
    <source>
        <dbReference type="ARBA" id="ARBA00022723"/>
    </source>
</evidence>
<evidence type="ECO:0000256" key="5">
    <source>
        <dbReference type="ARBA" id="ARBA00022692"/>
    </source>
</evidence>
<keyword evidence="11 14" id="KW-0482">Metalloprotease</keyword>
<dbReference type="SUPFAM" id="SSF54631">
    <property type="entry name" value="CBS-domain pair"/>
    <property type="match status" value="1"/>
</dbReference>
<evidence type="ECO:0000256" key="15">
    <source>
        <dbReference type="PIRSR" id="PIRSR006404-1"/>
    </source>
</evidence>
<dbReference type="InterPro" id="IPR008915">
    <property type="entry name" value="Peptidase_M50"/>
</dbReference>
<feature type="transmembrane region" description="Helical" evidence="14">
    <location>
        <begin position="12"/>
        <end position="34"/>
    </location>
</feature>
<evidence type="ECO:0000256" key="14">
    <source>
        <dbReference type="PIRNR" id="PIRNR006404"/>
    </source>
</evidence>
<feature type="transmembrane region" description="Helical" evidence="14">
    <location>
        <begin position="112"/>
        <end position="131"/>
    </location>
</feature>
<keyword evidence="12 17" id="KW-0129">CBS domain</keyword>
<evidence type="ECO:0000313" key="20">
    <source>
        <dbReference type="Proteomes" id="UP000272474"/>
    </source>
</evidence>
<dbReference type="OrthoDB" id="9781963at2"/>
<comment type="similarity">
    <text evidence="2 14">Belongs to the peptidase M50B family.</text>
</comment>
<accession>A0A3A9YWG7</accession>
<evidence type="ECO:0000259" key="18">
    <source>
        <dbReference type="PROSITE" id="PS51371"/>
    </source>
</evidence>
<dbReference type="PANTHER" id="PTHR39188">
    <property type="entry name" value="MEMBRANE-ASSOCIATED ZINC METALLOPROTEASE M50B"/>
    <property type="match status" value="1"/>
</dbReference>
<dbReference type="GO" id="GO:0005886">
    <property type="term" value="C:plasma membrane"/>
    <property type="evidence" value="ECO:0007669"/>
    <property type="project" value="UniProtKB-SubCell"/>
</dbReference>
<reference evidence="19 20" key="1">
    <citation type="journal article" date="2014" name="Int. J. Syst. Evol. Microbiol.">
        <title>Streptomyces hoynatensis sp. nov., isolated from deep marine sediment.</title>
        <authorList>
            <person name="Veyisoglu A."/>
            <person name="Sahin N."/>
        </authorList>
    </citation>
    <scope>NUCLEOTIDE SEQUENCE [LARGE SCALE GENOMIC DNA]</scope>
    <source>
        <strain evidence="19 20">KCTC 29097</strain>
    </source>
</reference>
<dbReference type="InterPro" id="IPR016483">
    <property type="entry name" value="UCP006404_Pept_M50_CBS"/>
</dbReference>
<evidence type="ECO:0000256" key="7">
    <source>
        <dbReference type="ARBA" id="ARBA00022737"/>
    </source>
</evidence>
<evidence type="ECO:0000256" key="16">
    <source>
        <dbReference type="PIRSR" id="PIRSR006404-2"/>
    </source>
</evidence>
<dbReference type="InterPro" id="IPR000644">
    <property type="entry name" value="CBS_dom"/>
</dbReference>
<feature type="transmembrane region" description="Helical" evidence="14">
    <location>
        <begin position="46"/>
        <end position="67"/>
    </location>
</feature>
<evidence type="ECO:0000256" key="8">
    <source>
        <dbReference type="ARBA" id="ARBA00022801"/>
    </source>
</evidence>
<feature type="transmembrane region" description="Helical" evidence="14">
    <location>
        <begin position="207"/>
        <end position="230"/>
    </location>
</feature>
<keyword evidence="7" id="KW-0677">Repeat</keyword>
<evidence type="ECO:0000256" key="4">
    <source>
        <dbReference type="ARBA" id="ARBA00022670"/>
    </source>
</evidence>
<dbReference type="SMART" id="SM00116">
    <property type="entry name" value="CBS"/>
    <property type="match status" value="2"/>
</dbReference>
<dbReference type="GO" id="GO:0008237">
    <property type="term" value="F:metallopeptidase activity"/>
    <property type="evidence" value="ECO:0007669"/>
    <property type="project" value="UniProtKB-UniRule"/>
</dbReference>
<protein>
    <recommendedName>
        <fullName evidence="14">Zinc metalloprotease</fullName>
    </recommendedName>
</protein>